<organism evidence="1 2">
    <name type="scientific">Phakopsora pachyrhizi</name>
    <name type="common">Asian soybean rust disease fungus</name>
    <dbReference type="NCBI Taxonomy" id="170000"/>
    <lineage>
        <taxon>Eukaryota</taxon>
        <taxon>Fungi</taxon>
        <taxon>Dikarya</taxon>
        <taxon>Basidiomycota</taxon>
        <taxon>Pucciniomycotina</taxon>
        <taxon>Pucciniomycetes</taxon>
        <taxon>Pucciniales</taxon>
        <taxon>Phakopsoraceae</taxon>
        <taxon>Phakopsora</taxon>
    </lineage>
</organism>
<accession>A0AAV0BMI8</accession>
<protein>
    <submittedName>
        <fullName evidence="1">Expressed protein</fullName>
    </submittedName>
</protein>
<dbReference type="Proteomes" id="UP001153365">
    <property type="component" value="Unassembled WGS sequence"/>
</dbReference>
<proteinExistence type="predicted"/>
<name>A0AAV0BMI8_PHAPC</name>
<comment type="caution">
    <text evidence="1">The sequence shown here is derived from an EMBL/GenBank/DDBJ whole genome shotgun (WGS) entry which is preliminary data.</text>
</comment>
<dbReference type="EMBL" id="CALTRL010005888">
    <property type="protein sequence ID" value="CAH7687566.1"/>
    <property type="molecule type" value="Genomic_DNA"/>
</dbReference>
<evidence type="ECO:0000313" key="1">
    <source>
        <dbReference type="EMBL" id="CAH7687566.1"/>
    </source>
</evidence>
<keyword evidence="2" id="KW-1185">Reference proteome</keyword>
<evidence type="ECO:0000313" key="2">
    <source>
        <dbReference type="Proteomes" id="UP001153365"/>
    </source>
</evidence>
<gene>
    <name evidence="1" type="ORF">PPACK8108_LOCUS22367</name>
</gene>
<dbReference type="AlphaFoldDB" id="A0AAV0BMI8"/>
<sequence length="458" mass="54655">MAHLRRARGARHNNNRIENRWLEINAVYRKRRLRESKRKEFSKIRSIFESIIDGMPSGEKSYSLGESNHGEPFEPKLSDFYDDPKKILKMMNPKTFAMIFKEKIHMLSDIQQPGAKEIAEDNITRMFETLGSLKILDYYFKSLWKRISSDKRTFEPFVIQTTKILTDRWGYISMFQNSNVKEFLLSHPDLVKFHKMLNFCDENKWKEIEYRFLEAHLEERFKDDVVYKDAALKMLSSQVKREFLKLKEPEEDIIKLPDEFNLDYDKIKPFESFTKSVFVFHTVNYLRNYFEGVSLEPKIAEQISAFKGIFKMFQKALKVQMAIVNPEYVKDFQLEDSNAMTLNIEHLRSMMQHHKPTEEPDSKFHLKNVLLDMKSSSTSDISNWVSKIRSAMEEFHDEYRKFTTDWNRTDGHNYSNLNYDSYKDYYGDYVELIEAQKLRMEEYNRILETSELASHSEP</sequence>
<reference evidence="1" key="1">
    <citation type="submission" date="2022-06" db="EMBL/GenBank/DDBJ databases">
        <authorList>
            <consortium name="SYNGENTA / RWTH Aachen University"/>
        </authorList>
    </citation>
    <scope>NUCLEOTIDE SEQUENCE</scope>
</reference>